<dbReference type="Proteomes" id="UP000599074">
    <property type="component" value="Unassembled WGS sequence"/>
</dbReference>
<proteinExistence type="predicted"/>
<evidence type="ECO:0000256" key="1">
    <source>
        <dbReference type="SAM" id="MobiDB-lite"/>
    </source>
</evidence>
<protein>
    <submittedName>
        <fullName evidence="2">Uncharacterized protein</fullName>
    </submittedName>
</protein>
<evidence type="ECO:0000313" key="3">
    <source>
        <dbReference type="Proteomes" id="UP000599074"/>
    </source>
</evidence>
<name>A0A8J3TGV1_9ACTN</name>
<evidence type="ECO:0000313" key="2">
    <source>
        <dbReference type="EMBL" id="GII26218.1"/>
    </source>
</evidence>
<organism evidence="2 3">
    <name type="scientific">Planosporangium mesophilum</name>
    <dbReference type="NCBI Taxonomy" id="689768"/>
    <lineage>
        <taxon>Bacteria</taxon>
        <taxon>Bacillati</taxon>
        <taxon>Actinomycetota</taxon>
        <taxon>Actinomycetes</taxon>
        <taxon>Micromonosporales</taxon>
        <taxon>Micromonosporaceae</taxon>
        <taxon>Planosporangium</taxon>
    </lineage>
</organism>
<comment type="caution">
    <text evidence="2">The sequence shown here is derived from an EMBL/GenBank/DDBJ whole genome shotgun (WGS) entry which is preliminary data.</text>
</comment>
<dbReference type="AlphaFoldDB" id="A0A8J3TGV1"/>
<sequence length="111" mass="11969">MVVGLHRDGVACPDRFLRRAGVRLVAGHIEGSTPERRHTRKAAHPKSSTPERQHTRKAAHPKGSALEGSALEGSACGKVTHARKAHMKPPPAVERSNPVNRSAIMFSDANL</sequence>
<reference evidence="2" key="1">
    <citation type="submission" date="2021-01" db="EMBL/GenBank/DDBJ databases">
        <title>Whole genome shotgun sequence of Planosporangium mesophilum NBRC 109066.</title>
        <authorList>
            <person name="Komaki H."/>
            <person name="Tamura T."/>
        </authorList>
    </citation>
    <scope>NUCLEOTIDE SEQUENCE</scope>
    <source>
        <strain evidence="2">NBRC 109066</strain>
    </source>
</reference>
<gene>
    <name evidence="2" type="ORF">Pme01_58150</name>
</gene>
<feature type="region of interest" description="Disordered" evidence="1">
    <location>
        <begin position="28"/>
        <end position="111"/>
    </location>
</feature>
<keyword evidence="3" id="KW-1185">Reference proteome</keyword>
<accession>A0A8J3TGV1</accession>
<dbReference type="EMBL" id="BOON01000070">
    <property type="protein sequence ID" value="GII26218.1"/>
    <property type="molecule type" value="Genomic_DNA"/>
</dbReference>